<feature type="transmembrane region" description="Helical" evidence="6">
    <location>
        <begin position="386"/>
        <end position="408"/>
    </location>
</feature>
<dbReference type="NCBIfam" id="NF037982">
    <property type="entry name" value="Nramp_1"/>
    <property type="match status" value="1"/>
</dbReference>
<dbReference type="GO" id="GO:0034755">
    <property type="term" value="P:iron ion transmembrane transport"/>
    <property type="evidence" value="ECO:0007669"/>
    <property type="project" value="TreeGrafter"/>
</dbReference>
<evidence type="ECO:0000256" key="5">
    <source>
        <dbReference type="ARBA" id="ARBA00023136"/>
    </source>
</evidence>
<feature type="transmembrane region" description="Helical" evidence="6">
    <location>
        <begin position="286"/>
        <end position="316"/>
    </location>
</feature>
<keyword evidence="5 6" id="KW-0472">Membrane</keyword>
<dbReference type="STRING" id="572544.Ilyop_1150"/>
<dbReference type="InterPro" id="IPR001046">
    <property type="entry name" value="NRAMP_fam"/>
</dbReference>
<feature type="transmembrane region" description="Helical" evidence="6">
    <location>
        <begin position="21"/>
        <end position="43"/>
    </location>
</feature>
<protein>
    <submittedName>
        <fullName evidence="7">Natural resistance-associated macrophage protein</fullName>
    </submittedName>
</protein>
<feature type="transmembrane region" description="Helical" evidence="6">
    <location>
        <begin position="158"/>
        <end position="177"/>
    </location>
</feature>
<evidence type="ECO:0000256" key="4">
    <source>
        <dbReference type="ARBA" id="ARBA00022989"/>
    </source>
</evidence>
<keyword evidence="3 6" id="KW-0812">Transmembrane</keyword>
<keyword evidence="4 6" id="KW-1133">Transmembrane helix</keyword>
<dbReference type="Pfam" id="PF01566">
    <property type="entry name" value="Nramp"/>
    <property type="match status" value="1"/>
</dbReference>
<evidence type="ECO:0000256" key="3">
    <source>
        <dbReference type="ARBA" id="ARBA00022692"/>
    </source>
</evidence>
<reference evidence="7 8" key="1">
    <citation type="journal article" date="2010" name="Stand. Genomic Sci.">
        <title>Complete genome sequence of Ilyobacter polytropus type strain (CuHbu1).</title>
        <authorList>
            <person name="Sikorski J."/>
            <person name="Chertkov O."/>
            <person name="Lapidus A."/>
            <person name="Nolan M."/>
            <person name="Lucas S."/>
            <person name="Del Rio T.G."/>
            <person name="Tice H."/>
            <person name="Cheng J.F."/>
            <person name="Tapia R."/>
            <person name="Han C."/>
            <person name="Goodwin L."/>
            <person name="Pitluck S."/>
            <person name="Liolios K."/>
            <person name="Ivanova N."/>
            <person name="Mavromatis K."/>
            <person name="Mikhailova N."/>
            <person name="Pati A."/>
            <person name="Chen A."/>
            <person name="Palaniappan K."/>
            <person name="Land M."/>
            <person name="Hauser L."/>
            <person name="Chang Y.J."/>
            <person name="Jeffries C.D."/>
            <person name="Brambilla E."/>
            <person name="Yasawong M."/>
            <person name="Rohde M."/>
            <person name="Pukall R."/>
            <person name="Spring S."/>
            <person name="Goker M."/>
            <person name="Woyke T."/>
            <person name="Bristow J."/>
            <person name="Eisen J.A."/>
            <person name="Markowitz V."/>
            <person name="Hugenholtz P."/>
            <person name="Kyrpides N.C."/>
            <person name="Klenk H.P."/>
        </authorList>
    </citation>
    <scope>NUCLEOTIDE SEQUENCE [LARGE SCALE GENOMIC DNA]</scope>
    <source>
        <strain evidence="8">ATCC 51220 / DSM 2926 / LMG 16218 / CuHBu1</strain>
    </source>
</reference>
<dbReference type="HOGENOM" id="CLU_020088_6_3_0"/>
<feature type="transmembrane region" description="Helical" evidence="6">
    <location>
        <begin position="94"/>
        <end position="113"/>
    </location>
</feature>
<feature type="transmembrane region" description="Helical" evidence="6">
    <location>
        <begin position="125"/>
        <end position="146"/>
    </location>
</feature>
<feature type="transmembrane region" description="Helical" evidence="6">
    <location>
        <begin position="49"/>
        <end position="73"/>
    </location>
</feature>
<proteinExistence type="predicted"/>
<feature type="transmembrane region" description="Helical" evidence="6">
    <location>
        <begin position="197"/>
        <end position="216"/>
    </location>
</feature>
<keyword evidence="2" id="KW-0813">Transport</keyword>
<comment type="subcellular location">
    <subcellularLocation>
        <location evidence="1">Membrane</location>
        <topology evidence="1">Multi-pass membrane protein</topology>
    </subcellularLocation>
</comment>
<dbReference type="EMBL" id="CP002281">
    <property type="protein sequence ID" value="ADO82931.1"/>
    <property type="molecule type" value="Genomic_DNA"/>
</dbReference>
<keyword evidence="8" id="KW-1185">Reference proteome</keyword>
<feature type="transmembrane region" description="Helical" evidence="6">
    <location>
        <begin position="351"/>
        <end position="374"/>
    </location>
</feature>
<accession>E3H7X9</accession>
<dbReference type="GO" id="GO:0005384">
    <property type="term" value="F:manganese ion transmembrane transporter activity"/>
    <property type="evidence" value="ECO:0007669"/>
    <property type="project" value="TreeGrafter"/>
</dbReference>
<evidence type="ECO:0000256" key="1">
    <source>
        <dbReference type="ARBA" id="ARBA00004141"/>
    </source>
</evidence>
<evidence type="ECO:0000313" key="8">
    <source>
        <dbReference type="Proteomes" id="UP000006875"/>
    </source>
</evidence>
<dbReference type="OrthoDB" id="9787548at2"/>
<dbReference type="KEGG" id="ipo:Ilyop_1150"/>
<feature type="transmembrane region" description="Helical" evidence="6">
    <location>
        <begin position="328"/>
        <end position="345"/>
    </location>
</feature>
<organism evidence="7 8">
    <name type="scientific">Ilyobacter polytropus (strain ATCC 51220 / DSM 2926 / LMG 16218 / CuHBu1)</name>
    <dbReference type="NCBI Taxonomy" id="572544"/>
    <lineage>
        <taxon>Bacteria</taxon>
        <taxon>Fusobacteriati</taxon>
        <taxon>Fusobacteriota</taxon>
        <taxon>Fusobacteriia</taxon>
        <taxon>Fusobacteriales</taxon>
        <taxon>Fusobacteriaceae</taxon>
        <taxon>Ilyobacter</taxon>
    </lineage>
</organism>
<sequence length="414" mass="43516">MESATVLVEKKGFLQKLKTMGPAAIVTAAFIGPGTITTASIAGAKFGYALIWAMVFSIFATVVLQEMSARIGIVTRKGLGSALREQFNNPIAKYASIFLVVSAIGIGCAAYETGNILGGALGLEAVTGISMNVWGPIMGIGGYILLKSGNYKFVEKFLIGLVVLMSATFITTAIIVAPDWSEILKGMFIPSVPKGSVFLIMALVGTTVVPYNLFLHSSAVQERWKDASGLKESRSDIFLSIILGGLISIAVIITASAAFFGTNIAINNAGDMAKSVEPLLGSWAKYFFAFGLFAAGLSSTITAPLAAAYATAGALGWKSDFKDKKFEAIWTTVIVIGIVFSAMGLKPLSAIIFAQAANGILLPIIAIFLLYAMNNKKRLGKYVNSPLTNILGGIVVLVACGLGLRGILRVLGVM</sequence>
<dbReference type="PANTHER" id="PTHR11706:SF33">
    <property type="entry name" value="NATURAL RESISTANCE-ASSOCIATED MACROPHAGE PROTEIN 2"/>
    <property type="match status" value="1"/>
</dbReference>
<gene>
    <name evidence="7" type="ordered locus">Ilyop_1150</name>
</gene>
<dbReference type="AlphaFoldDB" id="E3H7X9"/>
<feature type="transmembrane region" description="Helical" evidence="6">
    <location>
        <begin position="237"/>
        <end position="266"/>
    </location>
</feature>
<evidence type="ECO:0000256" key="6">
    <source>
        <dbReference type="SAM" id="Phobius"/>
    </source>
</evidence>
<dbReference type="eggNOG" id="COG1914">
    <property type="taxonomic scope" value="Bacteria"/>
</dbReference>
<dbReference type="GO" id="GO:0005886">
    <property type="term" value="C:plasma membrane"/>
    <property type="evidence" value="ECO:0007669"/>
    <property type="project" value="TreeGrafter"/>
</dbReference>
<evidence type="ECO:0000256" key="2">
    <source>
        <dbReference type="ARBA" id="ARBA00022448"/>
    </source>
</evidence>
<dbReference type="PRINTS" id="PR00447">
    <property type="entry name" value="NATRESASSCMP"/>
</dbReference>
<dbReference type="RefSeq" id="WP_013387598.1">
    <property type="nucleotide sequence ID" value="NC_014632.1"/>
</dbReference>
<dbReference type="PANTHER" id="PTHR11706">
    <property type="entry name" value="SOLUTE CARRIER PROTEIN FAMILY 11 MEMBER"/>
    <property type="match status" value="1"/>
</dbReference>
<dbReference type="Proteomes" id="UP000006875">
    <property type="component" value="Chromosome"/>
</dbReference>
<name>E3H7X9_ILYPC</name>
<evidence type="ECO:0000313" key="7">
    <source>
        <dbReference type="EMBL" id="ADO82931.1"/>
    </source>
</evidence>
<dbReference type="GO" id="GO:0015086">
    <property type="term" value="F:cadmium ion transmembrane transporter activity"/>
    <property type="evidence" value="ECO:0007669"/>
    <property type="project" value="TreeGrafter"/>
</dbReference>